<evidence type="ECO:0000313" key="1">
    <source>
        <dbReference type="EMBL" id="SVE51905.1"/>
    </source>
</evidence>
<proteinExistence type="predicted"/>
<sequence length="74" mass="8451">MSLLVFEFYLQFLGAKAVKDVTALLGDPELANVIVEYQVQVILMFSKTAHHLQSHNNQITRICWTPSRVFSENV</sequence>
<dbReference type="SUPFAM" id="SSF51717">
    <property type="entry name" value="Dihydropteroate synthetase-like"/>
    <property type="match status" value="1"/>
</dbReference>
<reference evidence="1" key="1">
    <citation type="submission" date="2018-05" db="EMBL/GenBank/DDBJ databases">
        <authorList>
            <person name="Lanie J.A."/>
            <person name="Ng W.-L."/>
            <person name="Kazmierczak K.M."/>
            <person name="Andrzejewski T.M."/>
            <person name="Davidsen T.M."/>
            <person name="Wayne K.J."/>
            <person name="Tettelin H."/>
            <person name="Glass J.I."/>
            <person name="Rusch D."/>
            <person name="Podicherti R."/>
            <person name="Tsui H.-C.T."/>
            <person name="Winkler M.E."/>
        </authorList>
    </citation>
    <scope>NUCLEOTIDE SEQUENCE</scope>
</reference>
<dbReference type="Gene3D" id="3.20.20.20">
    <property type="entry name" value="Dihydropteroate synthase-like"/>
    <property type="match status" value="1"/>
</dbReference>
<dbReference type="AlphaFoldDB" id="A0A383E686"/>
<protein>
    <submittedName>
        <fullName evidence="1">Uncharacterized protein</fullName>
    </submittedName>
</protein>
<gene>
    <name evidence="1" type="ORF">METZ01_LOCUS504759</name>
</gene>
<dbReference type="EMBL" id="UINC01222923">
    <property type="protein sequence ID" value="SVE51905.1"/>
    <property type="molecule type" value="Genomic_DNA"/>
</dbReference>
<name>A0A383E686_9ZZZZ</name>
<accession>A0A383E686</accession>
<dbReference type="InterPro" id="IPR011005">
    <property type="entry name" value="Dihydropteroate_synth-like_sf"/>
</dbReference>
<organism evidence="1">
    <name type="scientific">marine metagenome</name>
    <dbReference type="NCBI Taxonomy" id="408172"/>
    <lineage>
        <taxon>unclassified sequences</taxon>
        <taxon>metagenomes</taxon>
        <taxon>ecological metagenomes</taxon>
    </lineage>
</organism>